<dbReference type="Pfam" id="PF04397">
    <property type="entry name" value="LytTR"/>
    <property type="match status" value="1"/>
</dbReference>
<dbReference type="eggNOG" id="COG3279">
    <property type="taxonomic scope" value="Bacteria"/>
</dbReference>
<dbReference type="PROSITE" id="PS50930">
    <property type="entry name" value="HTH_LYTTR"/>
    <property type="match status" value="1"/>
</dbReference>
<reference evidence="2 3" key="1">
    <citation type="submission" date="2009-02" db="EMBL/GenBank/DDBJ databases">
        <authorList>
            <person name="Fulton L."/>
            <person name="Clifton S."/>
            <person name="Fulton B."/>
            <person name="Xu J."/>
            <person name="Minx P."/>
            <person name="Pepin K.H."/>
            <person name="Johnson M."/>
            <person name="Bhonagiri V."/>
            <person name="Nash W.E."/>
            <person name="Mardis E.R."/>
            <person name="Wilson R.K."/>
        </authorList>
    </citation>
    <scope>NUCLEOTIDE SEQUENCE [LARGE SCALE GENOMIC DNA]</scope>
    <source>
        <strain evidence="2 3">DSM 16841</strain>
    </source>
</reference>
<proteinExistence type="predicted"/>
<feature type="domain" description="HTH LytTR-type" evidence="1">
    <location>
        <begin position="1"/>
        <end position="72"/>
    </location>
</feature>
<dbReference type="Proteomes" id="UP000003561">
    <property type="component" value="Unassembled WGS sequence"/>
</dbReference>
<dbReference type="GO" id="GO:0003677">
    <property type="term" value="F:DNA binding"/>
    <property type="evidence" value="ECO:0007669"/>
    <property type="project" value="InterPro"/>
</dbReference>
<dbReference type="SMART" id="SM00850">
    <property type="entry name" value="LytTR"/>
    <property type="match status" value="1"/>
</dbReference>
<sequence length="77" mass="9214">MEDKLKKYSIYGKLDELEKELQGNDFIRIHQSYLVNMKHIEKVSRYEALLNNGIKLEIPKARYKFVEETFVSYKGEL</sequence>
<dbReference type="InterPro" id="IPR046947">
    <property type="entry name" value="LytR-like"/>
</dbReference>
<dbReference type="PANTHER" id="PTHR37299:SF1">
    <property type="entry name" value="STAGE 0 SPORULATION PROTEIN A HOMOLOG"/>
    <property type="match status" value="1"/>
</dbReference>
<evidence type="ECO:0000259" key="1">
    <source>
        <dbReference type="PROSITE" id="PS50930"/>
    </source>
</evidence>
<dbReference type="PANTHER" id="PTHR37299">
    <property type="entry name" value="TRANSCRIPTIONAL REGULATOR-RELATED"/>
    <property type="match status" value="1"/>
</dbReference>
<accession>C0FNJ1</accession>
<evidence type="ECO:0000313" key="3">
    <source>
        <dbReference type="Proteomes" id="UP000003561"/>
    </source>
</evidence>
<gene>
    <name evidence="2" type="ORF">ROSEINA2194_00290</name>
</gene>
<comment type="caution">
    <text evidence="2">The sequence shown here is derived from an EMBL/GenBank/DDBJ whole genome shotgun (WGS) entry which is preliminary data.</text>
</comment>
<evidence type="ECO:0000313" key="2">
    <source>
        <dbReference type="EMBL" id="EEG95848.1"/>
    </source>
</evidence>
<protein>
    <recommendedName>
        <fullName evidence="1">HTH LytTR-type domain-containing protein</fullName>
    </recommendedName>
</protein>
<dbReference type="Gene3D" id="2.40.50.1020">
    <property type="entry name" value="LytTr DNA-binding domain"/>
    <property type="match status" value="1"/>
</dbReference>
<dbReference type="AlphaFoldDB" id="C0FNJ1"/>
<reference evidence="2 3" key="2">
    <citation type="submission" date="2009-03" db="EMBL/GenBank/DDBJ databases">
        <title>Draft genome sequence of Roseburia inulinivorans (DSM 16841).</title>
        <authorList>
            <person name="Sudarsanam P."/>
            <person name="Ley R."/>
            <person name="Guruge J."/>
            <person name="Turnbaugh P.J."/>
            <person name="Mahowald M."/>
            <person name="Liep D."/>
            <person name="Gordon J."/>
        </authorList>
    </citation>
    <scope>NUCLEOTIDE SEQUENCE [LARGE SCALE GENOMIC DNA]</scope>
    <source>
        <strain evidence="2 3">DSM 16841</strain>
    </source>
</reference>
<organism evidence="2 3">
    <name type="scientific">Roseburia inulinivorans DSM 16841</name>
    <dbReference type="NCBI Taxonomy" id="622312"/>
    <lineage>
        <taxon>Bacteria</taxon>
        <taxon>Bacillati</taxon>
        <taxon>Bacillota</taxon>
        <taxon>Clostridia</taxon>
        <taxon>Lachnospirales</taxon>
        <taxon>Lachnospiraceae</taxon>
        <taxon>Roseburia</taxon>
    </lineage>
</organism>
<dbReference type="GO" id="GO:0000156">
    <property type="term" value="F:phosphorelay response regulator activity"/>
    <property type="evidence" value="ECO:0007669"/>
    <property type="project" value="InterPro"/>
</dbReference>
<dbReference type="InterPro" id="IPR007492">
    <property type="entry name" value="LytTR_DNA-bd_dom"/>
</dbReference>
<dbReference type="EMBL" id="ACFY01000015">
    <property type="protein sequence ID" value="EEG95848.1"/>
    <property type="molecule type" value="Genomic_DNA"/>
</dbReference>
<name>C0FNJ1_9FIRM</name>